<dbReference type="GO" id="GO:0000976">
    <property type="term" value="F:transcription cis-regulatory region binding"/>
    <property type="evidence" value="ECO:0007669"/>
    <property type="project" value="TreeGrafter"/>
</dbReference>
<dbReference type="InterPro" id="IPR036093">
    <property type="entry name" value="NAC_dom_sf"/>
</dbReference>
<reference evidence="7" key="3">
    <citation type="submission" date="2022-06" db="UniProtKB">
        <authorList>
            <consortium name="EnsemblPlants"/>
        </authorList>
    </citation>
    <scope>IDENTIFICATION</scope>
</reference>
<evidence type="ECO:0000313" key="7">
    <source>
        <dbReference type="EnsemblPlants" id="TuG1812G0200003837.01.T01"/>
    </source>
</evidence>
<evidence type="ECO:0000256" key="1">
    <source>
        <dbReference type="ARBA" id="ARBA00023015"/>
    </source>
</evidence>
<name>A0A8R7PHA9_TRIUA</name>
<dbReference type="PANTHER" id="PTHR31079:SF52">
    <property type="entry name" value="NAC DOMAIN-CONTAINING PROTEIN"/>
    <property type="match status" value="1"/>
</dbReference>
<keyword evidence="4" id="KW-0539">Nucleus</keyword>
<sequence>MWPRFYHLRCSVQVQYRCLMHRASLEEILLVGVDHRRRFSMLDVLSASGNAYSELLCSASRSPGNCRLAESIAFCQSEYLIMIGHVVTKCMLVKSLALQINQWACSALSSSFFRNRGPFIVTGKIIATMIRNGELVPEAGMECPNCEHRIDNSDANINQNGGPSVNTTNQCMLFIQVSSQWPGLPIGVKFDPTDLELLGHLEGKIGRAMSHVLIDDFIPTIEMAEGICYTHPENLPGVRLDGVASHFFHKICNAYDVGTRKRRKISNSDYNVCDEHLRWHKTGKSRHILDNNGDIKGWKKIMVLRKGGYKAEKTNWTMHQYHLGVDENEKDGELVVCKVFFQLPSEKAGQSVMFAVDEESDSFAVKIDPTTPMTYAPQPCRPNGSPSETEQNQEEEEFRQSAVRGAAEWLAGTSSHAVDDVALPALDEHPSRGGTPDAAYPEKQHLPLVDTDALQGFPDLGTSPHFSSLADMQFDSLDCFNSWLDRM</sequence>
<feature type="region of interest" description="Disordered" evidence="5">
    <location>
        <begin position="374"/>
        <end position="398"/>
    </location>
</feature>
<dbReference type="EnsemblPlants" id="TuG1812G0200003837.01.T01">
    <property type="protein sequence ID" value="TuG1812G0200003837.01.T01"/>
    <property type="gene ID" value="TuG1812G0200003837.01"/>
</dbReference>
<evidence type="ECO:0000256" key="3">
    <source>
        <dbReference type="ARBA" id="ARBA00023163"/>
    </source>
</evidence>
<evidence type="ECO:0000256" key="5">
    <source>
        <dbReference type="SAM" id="MobiDB-lite"/>
    </source>
</evidence>
<dbReference type="GO" id="GO:0003700">
    <property type="term" value="F:DNA-binding transcription factor activity"/>
    <property type="evidence" value="ECO:0007669"/>
    <property type="project" value="InterPro"/>
</dbReference>
<accession>A0A8R7PHA9</accession>
<dbReference type="Gramene" id="TuG1812G0200003837.01.T01">
    <property type="protein sequence ID" value="TuG1812G0200003837.01.T01"/>
    <property type="gene ID" value="TuG1812G0200003837.01"/>
</dbReference>
<keyword evidence="1" id="KW-0805">Transcription regulation</keyword>
<feature type="domain" description="NAC" evidence="6">
    <location>
        <begin position="184"/>
        <end position="342"/>
    </location>
</feature>
<reference evidence="8" key="1">
    <citation type="journal article" date="2013" name="Nature">
        <title>Draft genome of the wheat A-genome progenitor Triticum urartu.</title>
        <authorList>
            <person name="Ling H.Q."/>
            <person name="Zhao S."/>
            <person name="Liu D."/>
            <person name="Wang J."/>
            <person name="Sun H."/>
            <person name="Zhang C."/>
            <person name="Fan H."/>
            <person name="Li D."/>
            <person name="Dong L."/>
            <person name="Tao Y."/>
            <person name="Gao C."/>
            <person name="Wu H."/>
            <person name="Li Y."/>
            <person name="Cui Y."/>
            <person name="Guo X."/>
            <person name="Zheng S."/>
            <person name="Wang B."/>
            <person name="Yu K."/>
            <person name="Liang Q."/>
            <person name="Yang W."/>
            <person name="Lou X."/>
            <person name="Chen J."/>
            <person name="Feng M."/>
            <person name="Jian J."/>
            <person name="Zhang X."/>
            <person name="Luo G."/>
            <person name="Jiang Y."/>
            <person name="Liu J."/>
            <person name="Wang Z."/>
            <person name="Sha Y."/>
            <person name="Zhang B."/>
            <person name="Wu H."/>
            <person name="Tang D."/>
            <person name="Shen Q."/>
            <person name="Xue P."/>
            <person name="Zou S."/>
            <person name="Wang X."/>
            <person name="Liu X."/>
            <person name="Wang F."/>
            <person name="Yang Y."/>
            <person name="An X."/>
            <person name="Dong Z."/>
            <person name="Zhang K."/>
            <person name="Zhang X."/>
            <person name="Luo M.C."/>
            <person name="Dvorak J."/>
            <person name="Tong Y."/>
            <person name="Wang J."/>
            <person name="Yang H."/>
            <person name="Li Z."/>
            <person name="Wang D."/>
            <person name="Zhang A."/>
            <person name="Wang J."/>
        </authorList>
    </citation>
    <scope>NUCLEOTIDE SEQUENCE</scope>
    <source>
        <strain evidence="8">cv. G1812</strain>
    </source>
</reference>
<organism evidence="7 8">
    <name type="scientific">Triticum urartu</name>
    <name type="common">Red wild einkorn</name>
    <name type="synonym">Crithodium urartu</name>
    <dbReference type="NCBI Taxonomy" id="4572"/>
    <lineage>
        <taxon>Eukaryota</taxon>
        <taxon>Viridiplantae</taxon>
        <taxon>Streptophyta</taxon>
        <taxon>Embryophyta</taxon>
        <taxon>Tracheophyta</taxon>
        <taxon>Spermatophyta</taxon>
        <taxon>Magnoliopsida</taxon>
        <taxon>Liliopsida</taxon>
        <taxon>Poales</taxon>
        <taxon>Poaceae</taxon>
        <taxon>BOP clade</taxon>
        <taxon>Pooideae</taxon>
        <taxon>Triticodae</taxon>
        <taxon>Triticeae</taxon>
        <taxon>Triticinae</taxon>
        <taxon>Triticum</taxon>
    </lineage>
</organism>
<evidence type="ECO:0000259" key="6">
    <source>
        <dbReference type="PROSITE" id="PS51005"/>
    </source>
</evidence>
<dbReference type="InterPro" id="IPR044799">
    <property type="entry name" value="SOG1-like"/>
</dbReference>
<keyword evidence="3" id="KW-0804">Transcription</keyword>
<keyword evidence="8" id="KW-1185">Reference proteome</keyword>
<dbReference type="Gene3D" id="2.170.150.80">
    <property type="entry name" value="NAC domain"/>
    <property type="match status" value="1"/>
</dbReference>
<dbReference type="Proteomes" id="UP000015106">
    <property type="component" value="Chromosome 2"/>
</dbReference>
<dbReference type="PROSITE" id="PS51005">
    <property type="entry name" value="NAC"/>
    <property type="match status" value="1"/>
</dbReference>
<keyword evidence="2" id="KW-0238">DNA-binding</keyword>
<dbReference type="Pfam" id="PF02365">
    <property type="entry name" value="NAM"/>
    <property type="match status" value="1"/>
</dbReference>
<reference evidence="7" key="2">
    <citation type="submission" date="2018-03" db="EMBL/GenBank/DDBJ databases">
        <title>The Triticum urartu genome reveals the dynamic nature of wheat genome evolution.</title>
        <authorList>
            <person name="Ling H."/>
            <person name="Ma B."/>
            <person name="Shi X."/>
            <person name="Liu H."/>
            <person name="Dong L."/>
            <person name="Sun H."/>
            <person name="Cao Y."/>
            <person name="Gao Q."/>
            <person name="Zheng S."/>
            <person name="Li Y."/>
            <person name="Yu Y."/>
            <person name="Du H."/>
            <person name="Qi M."/>
            <person name="Li Y."/>
            <person name="Yu H."/>
            <person name="Cui Y."/>
            <person name="Wang N."/>
            <person name="Chen C."/>
            <person name="Wu H."/>
            <person name="Zhao Y."/>
            <person name="Zhang J."/>
            <person name="Li Y."/>
            <person name="Zhou W."/>
            <person name="Zhang B."/>
            <person name="Hu W."/>
            <person name="Eijk M."/>
            <person name="Tang J."/>
            <person name="Witsenboer H."/>
            <person name="Zhao S."/>
            <person name="Li Z."/>
            <person name="Zhang A."/>
            <person name="Wang D."/>
            <person name="Liang C."/>
        </authorList>
    </citation>
    <scope>NUCLEOTIDE SEQUENCE [LARGE SCALE GENOMIC DNA]</scope>
    <source>
        <strain evidence="7">cv. G1812</strain>
    </source>
</reference>
<protein>
    <recommendedName>
        <fullName evidence="6">NAC domain-containing protein</fullName>
    </recommendedName>
</protein>
<dbReference type="PANTHER" id="PTHR31079">
    <property type="entry name" value="NAC DOMAIN-CONTAINING PROTEIN 73"/>
    <property type="match status" value="1"/>
</dbReference>
<dbReference type="GO" id="GO:0005634">
    <property type="term" value="C:nucleus"/>
    <property type="evidence" value="ECO:0007669"/>
    <property type="project" value="TreeGrafter"/>
</dbReference>
<proteinExistence type="predicted"/>
<evidence type="ECO:0000256" key="2">
    <source>
        <dbReference type="ARBA" id="ARBA00023125"/>
    </source>
</evidence>
<evidence type="ECO:0000256" key="4">
    <source>
        <dbReference type="ARBA" id="ARBA00023242"/>
    </source>
</evidence>
<dbReference type="SUPFAM" id="SSF101941">
    <property type="entry name" value="NAC domain"/>
    <property type="match status" value="1"/>
</dbReference>
<dbReference type="InterPro" id="IPR003441">
    <property type="entry name" value="NAC-dom"/>
</dbReference>
<evidence type="ECO:0000313" key="8">
    <source>
        <dbReference type="Proteomes" id="UP000015106"/>
    </source>
</evidence>
<dbReference type="AlphaFoldDB" id="A0A8R7PHA9"/>